<organism evidence="3 4">
    <name type="scientific">Undibacterium pigrum</name>
    <dbReference type="NCBI Taxonomy" id="401470"/>
    <lineage>
        <taxon>Bacteria</taxon>
        <taxon>Pseudomonadati</taxon>
        <taxon>Pseudomonadota</taxon>
        <taxon>Betaproteobacteria</taxon>
        <taxon>Burkholderiales</taxon>
        <taxon>Oxalobacteraceae</taxon>
        <taxon>Undibacterium</taxon>
    </lineage>
</organism>
<evidence type="ECO:0000259" key="2">
    <source>
        <dbReference type="Pfam" id="PF01266"/>
    </source>
</evidence>
<dbReference type="SUPFAM" id="SSF51905">
    <property type="entry name" value="FAD/NAD(P)-binding domain"/>
    <property type="match status" value="1"/>
</dbReference>
<evidence type="ECO:0000313" key="3">
    <source>
        <dbReference type="EMBL" id="PXX44091.1"/>
    </source>
</evidence>
<dbReference type="PANTHER" id="PTHR13847:SF289">
    <property type="entry name" value="GLYCINE OXIDASE"/>
    <property type="match status" value="1"/>
</dbReference>
<dbReference type="Pfam" id="PF01266">
    <property type="entry name" value="DAO"/>
    <property type="match status" value="1"/>
</dbReference>
<keyword evidence="4" id="KW-1185">Reference proteome</keyword>
<dbReference type="Gene3D" id="3.50.50.60">
    <property type="entry name" value="FAD/NAD(P)-binding domain"/>
    <property type="match status" value="2"/>
</dbReference>
<feature type="domain" description="FAD dependent oxidoreductase" evidence="2">
    <location>
        <begin position="6"/>
        <end position="394"/>
    </location>
</feature>
<proteinExistence type="predicted"/>
<evidence type="ECO:0000313" key="4">
    <source>
        <dbReference type="Proteomes" id="UP000247792"/>
    </source>
</evidence>
<accession>A0A318J875</accession>
<dbReference type="Gene3D" id="3.30.9.10">
    <property type="entry name" value="D-Amino Acid Oxidase, subunit A, domain 2"/>
    <property type="match status" value="1"/>
</dbReference>
<reference evidence="3 4" key="1">
    <citation type="submission" date="2018-05" db="EMBL/GenBank/DDBJ databases">
        <title>Genomic Encyclopedia of Type Strains, Phase IV (KMG-IV): sequencing the most valuable type-strain genomes for metagenomic binning, comparative biology and taxonomic classification.</title>
        <authorList>
            <person name="Goeker M."/>
        </authorList>
    </citation>
    <scope>NUCLEOTIDE SEQUENCE [LARGE SCALE GENOMIC DNA]</scope>
    <source>
        <strain evidence="3 4">DSM 19792</strain>
    </source>
</reference>
<evidence type="ECO:0000256" key="1">
    <source>
        <dbReference type="ARBA" id="ARBA00023002"/>
    </source>
</evidence>
<dbReference type="GO" id="GO:0016491">
    <property type="term" value="F:oxidoreductase activity"/>
    <property type="evidence" value="ECO:0007669"/>
    <property type="project" value="UniProtKB-KW"/>
</dbReference>
<gene>
    <name evidence="3" type="ORF">DFR42_103360</name>
</gene>
<dbReference type="InterPro" id="IPR006076">
    <property type="entry name" value="FAD-dep_OxRdtase"/>
</dbReference>
<dbReference type="OrthoDB" id="18526at2"/>
<keyword evidence="1" id="KW-0560">Oxidoreductase</keyword>
<dbReference type="InterPro" id="IPR036188">
    <property type="entry name" value="FAD/NAD-bd_sf"/>
</dbReference>
<comment type="caution">
    <text evidence="3">The sequence shown here is derived from an EMBL/GenBank/DDBJ whole genome shotgun (WGS) entry which is preliminary data.</text>
</comment>
<protein>
    <submittedName>
        <fullName evidence="3">Glycine/D-amino acid oxidase-like deaminating enzyme</fullName>
    </submittedName>
</protein>
<dbReference type="PANTHER" id="PTHR13847">
    <property type="entry name" value="SARCOSINE DEHYDROGENASE-RELATED"/>
    <property type="match status" value="1"/>
</dbReference>
<dbReference type="AlphaFoldDB" id="A0A318J875"/>
<name>A0A318J875_9BURK</name>
<sequence length="415" mass="45534">MTKREILVIGAGMVGTCTAFELALRGHTVSLLDRRMPGEETSYGNAGVIQREAVEPYSMPRKLGFLLAAALGRDPSVSYHPTAVLAMLPRLWQYWRASAPGRHAFISRDYAALIAHATSEHARLVTMADADTLVQREGLRIAFRSSMPFSAALQDAARLERQYGIAYRALDSTELARAEPAFRTSLAGAVHWLDSWSVSDPGKLVERYANLFRQQGGRFIQGDGLTLRQHGAGWQVDSNEGSIHAEHAVVALGPWAETLTRRLGYRLPLFVKRGYHRHYTGGGQVMVPTLDAERGYVMSSQVRGLRVTTGAEIARIDARPTPRQLTLAEQSARQLLDLGAPVESTPWMGSRPCVADMLPIIGDAGQHANLWFNFGHGHQGFTLGPASARLLADLIDGVPPYINAQAYSARRFLVN</sequence>
<dbReference type="RefSeq" id="WP_110255339.1">
    <property type="nucleotide sequence ID" value="NZ_QJKB01000003.1"/>
</dbReference>
<dbReference type="Proteomes" id="UP000247792">
    <property type="component" value="Unassembled WGS sequence"/>
</dbReference>
<dbReference type="GO" id="GO:0005737">
    <property type="term" value="C:cytoplasm"/>
    <property type="evidence" value="ECO:0007669"/>
    <property type="project" value="TreeGrafter"/>
</dbReference>
<dbReference type="EMBL" id="QJKB01000003">
    <property type="protein sequence ID" value="PXX44091.1"/>
    <property type="molecule type" value="Genomic_DNA"/>
</dbReference>